<accession>A0ABP7EH61</accession>
<dbReference type="RefSeq" id="WP_345642786.1">
    <property type="nucleotide sequence ID" value="NZ_BAABEP010000006.1"/>
</dbReference>
<name>A0ABP7EH61_9ACTN</name>
<protein>
    <submittedName>
        <fullName evidence="2">Uncharacterized protein</fullName>
    </submittedName>
</protein>
<comment type="caution">
    <text evidence="2">The sequence shown here is derived from an EMBL/GenBank/DDBJ whole genome shotgun (WGS) entry which is preliminary data.</text>
</comment>
<proteinExistence type="predicted"/>
<evidence type="ECO:0000313" key="2">
    <source>
        <dbReference type="EMBL" id="GAA3718097.1"/>
    </source>
</evidence>
<keyword evidence="3" id="KW-1185">Reference proteome</keyword>
<dbReference type="EMBL" id="BAABEP010000006">
    <property type="protein sequence ID" value="GAA3718097.1"/>
    <property type="molecule type" value="Genomic_DNA"/>
</dbReference>
<sequence>MERTDQPANDDSPETPPESQLVDEPATPENCAADYAAGSGARQAFDKHVQKYRDR</sequence>
<evidence type="ECO:0000313" key="3">
    <source>
        <dbReference type="Proteomes" id="UP001499884"/>
    </source>
</evidence>
<organism evidence="2 3">
    <name type="scientific">Streptomyces tremellae</name>
    <dbReference type="NCBI Taxonomy" id="1124239"/>
    <lineage>
        <taxon>Bacteria</taxon>
        <taxon>Bacillati</taxon>
        <taxon>Actinomycetota</taxon>
        <taxon>Actinomycetes</taxon>
        <taxon>Kitasatosporales</taxon>
        <taxon>Streptomycetaceae</taxon>
        <taxon>Streptomyces</taxon>
    </lineage>
</organism>
<reference evidence="3" key="1">
    <citation type="journal article" date="2019" name="Int. J. Syst. Evol. Microbiol.">
        <title>The Global Catalogue of Microorganisms (GCM) 10K type strain sequencing project: providing services to taxonomists for standard genome sequencing and annotation.</title>
        <authorList>
            <consortium name="The Broad Institute Genomics Platform"/>
            <consortium name="The Broad Institute Genome Sequencing Center for Infectious Disease"/>
            <person name="Wu L."/>
            <person name="Ma J."/>
        </authorList>
    </citation>
    <scope>NUCLEOTIDE SEQUENCE [LARGE SCALE GENOMIC DNA]</scope>
    <source>
        <strain evidence="3">JCM 30846</strain>
    </source>
</reference>
<evidence type="ECO:0000256" key="1">
    <source>
        <dbReference type="SAM" id="MobiDB-lite"/>
    </source>
</evidence>
<gene>
    <name evidence="2" type="ORF">GCM10023082_14570</name>
</gene>
<feature type="region of interest" description="Disordered" evidence="1">
    <location>
        <begin position="1"/>
        <end position="32"/>
    </location>
</feature>
<dbReference type="Proteomes" id="UP001499884">
    <property type="component" value="Unassembled WGS sequence"/>
</dbReference>